<name>A0A8H4VIN7_9AGAR</name>
<keyword evidence="3" id="KW-1185">Reference proteome</keyword>
<dbReference type="AlphaFoldDB" id="A0A8H4VIN7"/>
<feature type="chain" id="PRO_5034168763" evidence="1">
    <location>
        <begin position="22"/>
        <end position="154"/>
    </location>
</feature>
<evidence type="ECO:0000313" key="2">
    <source>
        <dbReference type="EMBL" id="KAF4611067.1"/>
    </source>
</evidence>
<feature type="signal peptide" evidence="1">
    <location>
        <begin position="1"/>
        <end position="21"/>
    </location>
</feature>
<dbReference type="Proteomes" id="UP000521872">
    <property type="component" value="Unassembled WGS sequence"/>
</dbReference>
<keyword evidence="1" id="KW-0732">Signal</keyword>
<protein>
    <submittedName>
        <fullName evidence="2">Uncharacterized protein</fullName>
    </submittedName>
</protein>
<organism evidence="2 3">
    <name type="scientific">Agrocybe pediades</name>
    <dbReference type="NCBI Taxonomy" id="84607"/>
    <lineage>
        <taxon>Eukaryota</taxon>
        <taxon>Fungi</taxon>
        <taxon>Dikarya</taxon>
        <taxon>Basidiomycota</taxon>
        <taxon>Agaricomycotina</taxon>
        <taxon>Agaricomycetes</taxon>
        <taxon>Agaricomycetidae</taxon>
        <taxon>Agaricales</taxon>
        <taxon>Agaricineae</taxon>
        <taxon>Strophariaceae</taxon>
        <taxon>Agrocybe</taxon>
    </lineage>
</organism>
<sequence>MFSNSAIVLFALVAVHGTVFASPIMIERDINIETSQLDARNGFGFVNAAKQLMKERPDNMMKPMFDHVSNTIKNHNALKDHKNGASLWASTKAKIHAKHPDYQQMRINNRIAGMNNPKAQALHDRVKNHQHPREMWVLDDVEVREWDLDLDEMD</sequence>
<evidence type="ECO:0000256" key="1">
    <source>
        <dbReference type="SAM" id="SignalP"/>
    </source>
</evidence>
<reference evidence="2 3" key="1">
    <citation type="submission" date="2019-12" db="EMBL/GenBank/DDBJ databases">
        <authorList>
            <person name="Floudas D."/>
            <person name="Bentzer J."/>
            <person name="Ahren D."/>
            <person name="Johansson T."/>
            <person name="Persson P."/>
            <person name="Tunlid A."/>
        </authorList>
    </citation>
    <scope>NUCLEOTIDE SEQUENCE [LARGE SCALE GENOMIC DNA]</scope>
    <source>
        <strain evidence="2 3">CBS 102.39</strain>
    </source>
</reference>
<evidence type="ECO:0000313" key="3">
    <source>
        <dbReference type="Proteomes" id="UP000521872"/>
    </source>
</evidence>
<accession>A0A8H4VIN7</accession>
<dbReference type="EMBL" id="JAACJL010000058">
    <property type="protein sequence ID" value="KAF4611067.1"/>
    <property type="molecule type" value="Genomic_DNA"/>
</dbReference>
<proteinExistence type="predicted"/>
<comment type="caution">
    <text evidence="2">The sequence shown here is derived from an EMBL/GenBank/DDBJ whole genome shotgun (WGS) entry which is preliminary data.</text>
</comment>
<gene>
    <name evidence="2" type="ORF">D9613_007326</name>
</gene>